<keyword evidence="1" id="KW-0150">Chloroplast</keyword>
<protein>
    <submittedName>
        <fullName evidence="1">Uncharacterized protein</fullName>
    </submittedName>
</protein>
<accession>A0A1Z1M3N2</accession>
<organism evidence="1">
    <name type="scientific">Periphykon beckeri</name>
    <dbReference type="NCBI Taxonomy" id="2006982"/>
    <lineage>
        <taxon>Eukaryota</taxon>
        <taxon>Rhodophyta</taxon>
        <taxon>Florideophyceae</taxon>
        <taxon>Rhodymeniophycidae</taxon>
        <taxon>Ceramiales</taxon>
        <taxon>Rhodomelaceae</taxon>
        <taxon>Periphykon</taxon>
    </lineage>
</organism>
<dbReference type="RefSeq" id="YP_009392152.1">
    <property type="nucleotide sequence ID" value="NC_035261.1"/>
</dbReference>
<dbReference type="AlphaFoldDB" id="A0A1Z1M3N2"/>
<dbReference type="GeneID" id="33353639"/>
<name>A0A1Z1M3N2_9FLOR</name>
<evidence type="ECO:0000313" key="1">
    <source>
        <dbReference type="EMBL" id="ARW60500.1"/>
    </source>
</evidence>
<sequence length="153" mass="18352">MTNKKKIIKKKIDLLIISLEILNIYFNISKNKSEFSQLNKDLSSISLKINDQFEHIIRYTYIIKIAIKKHLLHHIANDILRSYIVSNDTRFISKYIKKFHNTYCKQKEYYKNYKLLNDKSKININHIALTNLYIITKLIQKNGTHMLVKYLME</sequence>
<proteinExistence type="predicted"/>
<dbReference type="EMBL" id="MF101413">
    <property type="protein sequence ID" value="ARW60500.1"/>
    <property type="molecule type" value="Genomic_DNA"/>
</dbReference>
<keyword evidence="1" id="KW-0934">Plastid</keyword>
<gene>
    <name evidence="1" type="primary">ConsOrf3</name>
</gene>
<reference evidence="1" key="1">
    <citation type="journal article" date="2017" name="J. Phycol.">
        <title>Analysis of chloroplast genomes and a supermatrix inform reclassification of the Rhodomelaceae (Rhodophyta).</title>
        <authorList>
            <person name="Diaz-Tapia P."/>
            <person name="Maggs C.A."/>
            <person name="West J.A."/>
            <person name="Verbruggen H."/>
        </authorList>
    </citation>
    <scope>NUCLEOTIDE SEQUENCE</scope>
    <source>
        <strain evidence="1">JH1427</strain>
    </source>
</reference>
<geneLocation type="chloroplast" evidence="1"/>